<protein>
    <submittedName>
        <fullName evidence="1">Uncharacterized protein</fullName>
    </submittedName>
</protein>
<dbReference type="AlphaFoldDB" id="A0A4C2ABG8"/>
<accession>A0A4C2ABG8</accession>
<keyword evidence="2" id="KW-1185">Reference proteome</keyword>
<comment type="caution">
    <text evidence="1">The sequence shown here is derived from an EMBL/GenBank/DDBJ whole genome shotgun (WGS) entry which is preliminary data.</text>
</comment>
<proteinExistence type="predicted"/>
<evidence type="ECO:0000313" key="1">
    <source>
        <dbReference type="EMBL" id="GBP97458.1"/>
    </source>
</evidence>
<dbReference type="Proteomes" id="UP000299102">
    <property type="component" value="Unassembled WGS sequence"/>
</dbReference>
<organism evidence="1 2">
    <name type="scientific">Eumeta variegata</name>
    <name type="common">Bagworm moth</name>
    <name type="synonym">Eumeta japonica</name>
    <dbReference type="NCBI Taxonomy" id="151549"/>
    <lineage>
        <taxon>Eukaryota</taxon>
        <taxon>Metazoa</taxon>
        <taxon>Ecdysozoa</taxon>
        <taxon>Arthropoda</taxon>
        <taxon>Hexapoda</taxon>
        <taxon>Insecta</taxon>
        <taxon>Pterygota</taxon>
        <taxon>Neoptera</taxon>
        <taxon>Endopterygota</taxon>
        <taxon>Lepidoptera</taxon>
        <taxon>Glossata</taxon>
        <taxon>Ditrysia</taxon>
        <taxon>Tineoidea</taxon>
        <taxon>Psychidae</taxon>
        <taxon>Oiketicinae</taxon>
        <taxon>Eumeta</taxon>
    </lineage>
</organism>
<dbReference type="EMBL" id="BGZK01002935">
    <property type="protein sequence ID" value="GBP97458.1"/>
    <property type="molecule type" value="Genomic_DNA"/>
</dbReference>
<evidence type="ECO:0000313" key="2">
    <source>
        <dbReference type="Proteomes" id="UP000299102"/>
    </source>
</evidence>
<reference evidence="1 2" key="1">
    <citation type="journal article" date="2019" name="Commun. Biol.">
        <title>The bagworm genome reveals a unique fibroin gene that provides high tensile strength.</title>
        <authorList>
            <person name="Kono N."/>
            <person name="Nakamura H."/>
            <person name="Ohtoshi R."/>
            <person name="Tomita M."/>
            <person name="Numata K."/>
            <person name="Arakawa K."/>
        </authorList>
    </citation>
    <scope>NUCLEOTIDE SEQUENCE [LARGE SCALE GENOMIC DNA]</scope>
</reference>
<sequence>MTAQMVVAMVMEGLSRRGCISSDRACGVELEPGHEGDQLSLNCNCKAIEAIELRGSFGMNTVSYKSRFANEMNTEWYFDNDRQMKDDSENRINIMKN</sequence>
<gene>
    <name evidence="1" type="ORF">EVAR_101210_1</name>
</gene>
<name>A0A4C2ABG8_EUMVA</name>